<dbReference type="Pfam" id="PF02630">
    <property type="entry name" value="SCO1-SenC"/>
    <property type="match status" value="1"/>
</dbReference>
<keyword evidence="4" id="KW-1015">Disulfide bond</keyword>
<feature type="binding site" evidence="3">
    <location>
        <position position="91"/>
    </location>
    <ligand>
        <name>Cu cation</name>
        <dbReference type="ChEBI" id="CHEBI:23378"/>
    </ligand>
</feature>
<dbReference type="Gene3D" id="3.40.30.10">
    <property type="entry name" value="Glutaredoxin"/>
    <property type="match status" value="1"/>
</dbReference>
<keyword evidence="5" id="KW-0472">Membrane</keyword>
<gene>
    <name evidence="6" type="ORF">GHC57_06245</name>
</gene>
<comment type="caution">
    <text evidence="6">The sequence shown here is derived from an EMBL/GenBank/DDBJ whole genome shotgun (WGS) entry which is preliminary data.</text>
</comment>
<dbReference type="GO" id="GO:0046872">
    <property type="term" value="F:metal ion binding"/>
    <property type="evidence" value="ECO:0007669"/>
    <property type="project" value="UniProtKB-KW"/>
</dbReference>
<keyword evidence="7" id="KW-1185">Reference proteome</keyword>
<comment type="similarity">
    <text evidence="1">Belongs to the SCO1/2 family.</text>
</comment>
<dbReference type="PANTHER" id="PTHR12151">
    <property type="entry name" value="ELECTRON TRANSPORT PROTIN SCO1/SENC FAMILY MEMBER"/>
    <property type="match status" value="1"/>
</dbReference>
<dbReference type="OrthoDB" id="9790194at2"/>
<dbReference type="CDD" id="cd02968">
    <property type="entry name" value="SCO"/>
    <property type="match status" value="1"/>
</dbReference>
<dbReference type="PANTHER" id="PTHR12151:SF25">
    <property type="entry name" value="LINALOOL DEHYDRATASE_ISOMERASE DOMAIN-CONTAINING PROTEIN"/>
    <property type="match status" value="1"/>
</dbReference>
<evidence type="ECO:0000313" key="6">
    <source>
        <dbReference type="EMBL" id="MQX36115.1"/>
    </source>
</evidence>
<evidence type="ECO:0000256" key="3">
    <source>
        <dbReference type="PIRSR" id="PIRSR603782-1"/>
    </source>
</evidence>
<keyword evidence="5" id="KW-0812">Transmembrane</keyword>
<feature type="disulfide bond" description="Redox-active" evidence="4">
    <location>
        <begin position="91"/>
        <end position="95"/>
    </location>
</feature>
<accession>A0A7X2D4E3</accession>
<keyword evidence="2 3" id="KW-0186">Copper</keyword>
<feature type="binding site" evidence="3">
    <location>
        <position position="182"/>
    </location>
    <ligand>
        <name>Cu cation</name>
        <dbReference type="ChEBI" id="CHEBI:23378"/>
    </ligand>
</feature>
<dbReference type="Proteomes" id="UP000434582">
    <property type="component" value="Unassembled WGS sequence"/>
</dbReference>
<dbReference type="SUPFAM" id="SSF52833">
    <property type="entry name" value="Thioredoxin-like"/>
    <property type="match status" value="1"/>
</dbReference>
<organism evidence="6 7">
    <name type="scientific">Roseospira navarrensis</name>
    <dbReference type="NCBI Taxonomy" id="140058"/>
    <lineage>
        <taxon>Bacteria</taxon>
        <taxon>Pseudomonadati</taxon>
        <taxon>Pseudomonadota</taxon>
        <taxon>Alphaproteobacteria</taxon>
        <taxon>Rhodospirillales</taxon>
        <taxon>Rhodospirillaceae</taxon>
        <taxon>Roseospira</taxon>
    </lineage>
</organism>
<dbReference type="AlphaFoldDB" id="A0A7X2D4E3"/>
<dbReference type="InterPro" id="IPR003782">
    <property type="entry name" value="SCO1/SenC"/>
</dbReference>
<dbReference type="RefSeq" id="WP_153342293.1">
    <property type="nucleotide sequence ID" value="NZ_WIVE01000013.1"/>
</dbReference>
<protein>
    <submittedName>
        <fullName evidence="6">Redoxin domain-containing protein</fullName>
    </submittedName>
</protein>
<feature type="binding site" evidence="3">
    <location>
        <position position="95"/>
    </location>
    <ligand>
        <name>Cu cation</name>
        <dbReference type="ChEBI" id="CHEBI:23378"/>
    </ligand>
</feature>
<sequence>MGIVKGLSVVGGALVIAGVAAIAILPRLEHLGLTGGGGDGAAPTHAAADGDYSGPASIGGPFTLVNGDGKTVTEESWPGQYLLIYFGYTYCPDVCPTSLSTMTAALEQLDPALVEKVQPIFVSVDPERDRPADVAEYASFFHPRMVGLTGSLEQVEAAARAYKVYYAKVEQPESAIGYLLDHSAITYLMAPDGTLAAFFRHGEDPAAMADRLRETLSGGAAS</sequence>
<reference evidence="6 7" key="1">
    <citation type="submission" date="2019-10" db="EMBL/GenBank/DDBJ databases">
        <title>Draft whole-genome sequence of the purple nonsulfur photosynthetic bacterium Roseospira navarrensis DSM 15114.</title>
        <authorList>
            <person name="Kyndt J.A."/>
            <person name="Meyer T.E."/>
        </authorList>
    </citation>
    <scope>NUCLEOTIDE SEQUENCE [LARGE SCALE GENOMIC DNA]</scope>
    <source>
        <strain evidence="6 7">DSM 15114</strain>
    </source>
</reference>
<dbReference type="InterPro" id="IPR036249">
    <property type="entry name" value="Thioredoxin-like_sf"/>
</dbReference>
<evidence type="ECO:0000256" key="2">
    <source>
        <dbReference type="ARBA" id="ARBA00023008"/>
    </source>
</evidence>
<evidence type="ECO:0000256" key="1">
    <source>
        <dbReference type="ARBA" id="ARBA00010996"/>
    </source>
</evidence>
<dbReference type="EMBL" id="WIVE01000013">
    <property type="protein sequence ID" value="MQX36115.1"/>
    <property type="molecule type" value="Genomic_DNA"/>
</dbReference>
<evidence type="ECO:0000256" key="5">
    <source>
        <dbReference type="SAM" id="Phobius"/>
    </source>
</evidence>
<feature type="transmembrane region" description="Helical" evidence="5">
    <location>
        <begin position="6"/>
        <end position="25"/>
    </location>
</feature>
<dbReference type="FunFam" id="3.40.30.10:FF:000013">
    <property type="entry name" value="Blast:Protein SCO1 homolog, mitochondrial"/>
    <property type="match status" value="1"/>
</dbReference>
<evidence type="ECO:0000313" key="7">
    <source>
        <dbReference type="Proteomes" id="UP000434582"/>
    </source>
</evidence>
<proteinExistence type="inferred from homology"/>
<evidence type="ECO:0000256" key="4">
    <source>
        <dbReference type="PIRSR" id="PIRSR603782-2"/>
    </source>
</evidence>
<name>A0A7X2D4E3_9PROT</name>
<keyword evidence="3" id="KW-0479">Metal-binding</keyword>
<keyword evidence="5" id="KW-1133">Transmembrane helix</keyword>